<reference evidence="2" key="1">
    <citation type="submission" date="2022-08" db="EMBL/GenBank/DDBJ databases">
        <title>Genome sequencing of akame (Lates japonicus).</title>
        <authorList>
            <person name="Hashiguchi Y."/>
            <person name="Takahashi H."/>
        </authorList>
    </citation>
    <scope>NUCLEOTIDE SEQUENCE</scope>
    <source>
        <strain evidence="2">Kochi</strain>
    </source>
</reference>
<feature type="region of interest" description="Disordered" evidence="1">
    <location>
        <begin position="111"/>
        <end position="212"/>
    </location>
</feature>
<feature type="compositionally biased region" description="Basic and acidic residues" evidence="1">
    <location>
        <begin position="312"/>
        <end position="327"/>
    </location>
</feature>
<evidence type="ECO:0000313" key="3">
    <source>
        <dbReference type="Proteomes" id="UP001279410"/>
    </source>
</evidence>
<keyword evidence="3" id="KW-1185">Reference proteome</keyword>
<feature type="region of interest" description="Disordered" evidence="1">
    <location>
        <begin position="431"/>
        <end position="453"/>
    </location>
</feature>
<comment type="caution">
    <text evidence="2">The sequence shown here is derived from an EMBL/GenBank/DDBJ whole genome shotgun (WGS) entry which is preliminary data.</text>
</comment>
<name>A0AAD3MXQ1_LATJO</name>
<feature type="region of interest" description="Disordered" evidence="1">
    <location>
        <begin position="305"/>
        <end position="327"/>
    </location>
</feature>
<organism evidence="2 3">
    <name type="scientific">Lates japonicus</name>
    <name type="common">Japanese lates</name>
    <dbReference type="NCBI Taxonomy" id="270547"/>
    <lineage>
        <taxon>Eukaryota</taxon>
        <taxon>Metazoa</taxon>
        <taxon>Chordata</taxon>
        <taxon>Craniata</taxon>
        <taxon>Vertebrata</taxon>
        <taxon>Euteleostomi</taxon>
        <taxon>Actinopterygii</taxon>
        <taxon>Neopterygii</taxon>
        <taxon>Teleostei</taxon>
        <taxon>Neoteleostei</taxon>
        <taxon>Acanthomorphata</taxon>
        <taxon>Carangaria</taxon>
        <taxon>Carangaria incertae sedis</taxon>
        <taxon>Centropomidae</taxon>
        <taxon>Lates</taxon>
    </lineage>
</organism>
<feature type="compositionally biased region" description="Polar residues" evidence="1">
    <location>
        <begin position="119"/>
        <end position="128"/>
    </location>
</feature>
<feature type="compositionally biased region" description="Low complexity" evidence="1">
    <location>
        <begin position="149"/>
        <end position="170"/>
    </location>
</feature>
<feature type="compositionally biased region" description="Low complexity" evidence="1">
    <location>
        <begin position="178"/>
        <end position="194"/>
    </location>
</feature>
<evidence type="ECO:0000313" key="2">
    <source>
        <dbReference type="EMBL" id="GLD63672.1"/>
    </source>
</evidence>
<evidence type="ECO:0000256" key="1">
    <source>
        <dbReference type="SAM" id="MobiDB-lite"/>
    </source>
</evidence>
<dbReference type="EMBL" id="BRZM01000063">
    <property type="protein sequence ID" value="GLD63672.1"/>
    <property type="molecule type" value="Genomic_DNA"/>
</dbReference>
<protein>
    <submittedName>
        <fullName evidence="2">SH2 domain-containing adapter protein E-like protein</fullName>
    </submittedName>
</protein>
<accession>A0AAD3MXQ1</accession>
<gene>
    <name evidence="2" type="ORF">AKAME5_001526900</name>
</gene>
<feature type="compositionally biased region" description="Basic and acidic residues" evidence="1">
    <location>
        <begin position="435"/>
        <end position="447"/>
    </location>
</feature>
<dbReference type="Proteomes" id="UP001279410">
    <property type="component" value="Unassembled WGS sequence"/>
</dbReference>
<proteinExistence type="predicted"/>
<dbReference type="AlphaFoldDB" id="A0AAD3MXQ1"/>
<feature type="compositionally biased region" description="Pro residues" evidence="1">
    <location>
        <begin position="195"/>
        <end position="206"/>
    </location>
</feature>
<sequence length="470" mass="51354">MAGWRSRGFVGREETKNSAIGVGPVITAVVLVGRSGTVTVAKVTELKIKGRRQTRTARRGSKDLLKVCVLLDRGHGQGKGEEGKPMPPNIYDTPYEGDWRAIVRGWDSSQFESVDCSPSKENGSTSSRQQQQQQHTLRQKNWNHKTLVPSYPSSSSSPSFPSSPILKLSPLTPPSPSFPTLKLSPLSPSSSPNKLSPPSPTSPGAPSPMGMLDPSLPLRSSWYWQCELQQAEAPPALAGKPALLVERCLIRNQQVPIALKTKSSKGLATHWIDQSSCVFSNILELPLSTTTHTDCSSLSRKHMTLQHPVPSRTEHAQKKDKTHWDTGSHKYTQAEPFRSCDPRRYTTSPFLLLSPLPSPASRPSTPRRIAERCSATTCRTTTTTTTTTTYRPSGAELGLGSAETFLFSPNGKEKKKCGELWRALTSPCQKNTFARSDRRTSRGDDGRLPPPPPLPLLQLLLVLLAIAGGE</sequence>